<comment type="caution">
    <text evidence="1">The sequence shown here is derived from an EMBL/GenBank/DDBJ whole genome shotgun (WGS) entry which is preliminary data.</text>
</comment>
<evidence type="ECO:0008006" key="3">
    <source>
        <dbReference type="Google" id="ProtNLM"/>
    </source>
</evidence>
<gene>
    <name evidence="1" type="ORF">DFR69_104411</name>
</gene>
<dbReference type="Proteomes" id="UP000246410">
    <property type="component" value="Unassembled WGS sequence"/>
</dbReference>
<protein>
    <recommendedName>
        <fullName evidence="3">GNAT family N-acetyltransferase</fullName>
    </recommendedName>
</protein>
<evidence type="ECO:0000313" key="1">
    <source>
        <dbReference type="EMBL" id="PWV76308.1"/>
    </source>
</evidence>
<accession>A0A317NRE6</accession>
<keyword evidence="2" id="KW-1185">Reference proteome</keyword>
<dbReference type="EMBL" id="QGTL01000004">
    <property type="protein sequence ID" value="PWV76308.1"/>
    <property type="molecule type" value="Genomic_DNA"/>
</dbReference>
<evidence type="ECO:0000313" key="2">
    <source>
        <dbReference type="Proteomes" id="UP000246410"/>
    </source>
</evidence>
<proteinExistence type="predicted"/>
<reference evidence="1 2" key="1">
    <citation type="submission" date="2018-05" db="EMBL/GenBank/DDBJ databases">
        <title>Genomic Encyclopedia of Type Strains, Phase IV (KMG-IV): sequencing the most valuable type-strain genomes for metagenomic binning, comparative biology and taxonomic classification.</title>
        <authorList>
            <person name="Goeker M."/>
        </authorList>
    </citation>
    <scope>NUCLEOTIDE SEQUENCE [LARGE SCALE GENOMIC DNA]</scope>
    <source>
        <strain evidence="1 2">DSM 44717</strain>
    </source>
</reference>
<organism evidence="1 2">
    <name type="scientific">Nocardia neocaledoniensis</name>
    <dbReference type="NCBI Taxonomy" id="236511"/>
    <lineage>
        <taxon>Bacteria</taxon>
        <taxon>Bacillati</taxon>
        <taxon>Actinomycetota</taxon>
        <taxon>Actinomycetes</taxon>
        <taxon>Mycobacteriales</taxon>
        <taxon>Nocardiaceae</taxon>
        <taxon>Nocardia</taxon>
    </lineage>
</organism>
<name>A0A317NRE6_9NOCA</name>
<sequence>MSVDESDSWRLSRAVSTSVTALTLDGLDQLPAHTRRCVFWELDPAVAADSQAFSDPVFEKEAWLSTVMLEWGSCGQVAHVDNNIAGCALYSPPSAVPRSTLFPTSPVSPDAVLLTTLQAEFPYEEADVADRLIQAVVADLVRRGVRALEAFGIRNGPATSSLADRGLGSSMRLMERIAAPLRDPAASTHCTPETCMIDADFLTDVGFEVIAPHHRFPRLRLELDSDHGWKEDVERALDQLLAAASMAPPARVGAQ</sequence>
<dbReference type="AlphaFoldDB" id="A0A317NRE6"/>